<comment type="caution">
    <text evidence="9">The sequence shown here is derived from an EMBL/GenBank/DDBJ whole genome shotgun (WGS) entry which is preliminary data.</text>
</comment>
<comment type="subcellular location">
    <subcellularLocation>
        <location evidence="1">Cell membrane</location>
        <topology evidence="1">Multi-pass membrane protein</topology>
    </subcellularLocation>
</comment>
<feature type="transmembrane region" description="Helical" evidence="7">
    <location>
        <begin position="264"/>
        <end position="282"/>
    </location>
</feature>
<evidence type="ECO:0000256" key="1">
    <source>
        <dbReference type="ARBA" id="ARBA00004651"/>
    </source>
</evidence>
<gene>
    <name evidence="9" type="ORF">CLIT_10c04200</name>
</gene>
<dbReference type="RefSeq" id="WP_038264149.1">
    <property type="nucleotide sequence ID" value="NZ_FSRH01000006.1"/>
</dbReference>
<feature type="transmembrane region" description="Helical" evidence="7">
    <location>
        <begin position="35"/>
        <end position="57"/>
    </location>
</feature>
<feature type="transmembrane region" description="Helical" evidence="7">
    <location>
        <begin position="94"/>
        <end position="113"/>
    </location>
</feature>
<dbReference type="Proteomes" id="UP000027946">
    <property type="component" value="Unassembled WGS sequence"/>
</dbReference>
<evidence type="ECO:0000313" key="9">
    <source>
        <dbReference type="EMBL" id="KDR95693.1"/>
    </source>
</evidence>
<dbReference type="eggNOG" id="COG0697">
    <property type="taxonomic scope" value="Bacteria"/>
</dbReference>
<evidence type="ECO:0000256" key="3">
    <source>
        <dbReference type="ARBA" id="ARBA00022475"/>
    </source>
</evidence>
<organism evidence="9 10">
    <name type="scientific">Peptoclostridium litorale DSM 5388</name>
    <dbReference type="NCBI Taxonomy" id="1121324"/>
    <lineage>
        <taxon>Bacteria</taxon>
        <taxon>Bacillati</taxon>
        <taxon>Bacillota</taxon>
        <taxon>Clostridia</taxon>
        <taxon>Peptostreptococcales</taxon>
        <taxon>Peptoclostridiaceae</taxon>
        <taxon>Peptoclostridium</taxon>
    </lineage>
</organism>
<dbReference type="PANTHER" id="PTHR42920">
    <property type="entry name" value="OS03G0707200 PROTEIN-RELATED"/>
    <property type="match status" value="1"/>
</dbReference>
<feature type="transmembrane region" description="Helical" evidence="7">
    <location>
        <begin position="120"/>
        <end position="138"/>
    </location>
</feature>
<dbReference type="OrthoDB" id="9804865at2"/>
<proteinExistence type="inferred from homology"/>
<feature type="transmembrane region" description="Helical" evidence="7">
    <location>
        <begin position="208"/>
        <end position="227"/>
    </location>
</feature>
<feature type="transmembrane region" description="Helical" evidence="7">
    <location>
        <begin position="239"/>
        <end position="258"/>
    </location>
</feature>
<dbReference type="EMBL" id="JJMM01000010">
    <property type="protein sequence ID" value="KDR95693.1"/>
    <property type="molecule type" value="Genomic_DNA"/>
</dbReference>
<evidence type="ECO:0000256" key="4">
    <source>
        <dbReference type="ARBA" id="ARBA00022692"/>
    </source>
</evidence>
<protein>
    <recommendedName>
        <fullName evidence="8">EamA domain-containing protein</fullName>
    </recommendedName>
</protein>
<dbReference type="InterPro" id="IPR051258">
    <property type="entry name" value="Diverse_Substrate_Transporter"/>
</dbReference>
<feature type="domain" description="EamA" evidence="8">
    <location>
        <begin position="7"/>
        <end position="136"/>
    </location>
</feature>
<evidence type="ECO:0000256" key="2">
    <source>
        <dbReference type="ARBA" id="ARBA00007362"/>
    </source>
</evidence>
<evidence type="ECO:0000256" key="6">
    <source>
        <dbReference type="ARBA" id="ARBA00023136"/>
    </source>
</evidence>
<evidence type="ECO:0000259" key="8">
    <source>
        <dbReference type="Pfam" id="PF00892"/>
    </source>
</evidence>
<dbReference type="PANTHER" id="PTHR42920:SF5">
    <property type="entry name" value="EAMA DOMAIN-CONTAINING PROTEIN"/>
    <property type="match status" value="1"/>
</dbReference>
<comment type="similarity">
    <text evidence="2">Belongs to the EamA transporter family.</text>
</comment>
<dbReference type="InterPro" id="IPR037185">
    <property type="entry name" value="EmrE-like"/>
</dbReference>
<dbReference type="Pfam" id="PF00892">
    <property type="entry name" value="EamA"/>
    <property type="match status" value="2"/>
</dbReference>
<evidence type="ECO:0000313" key="10">
    <source>
        <dbReference type="Proteomes" id="UP000027946"/>
    </source>
</evidence>
<accession>A0A069RFX3</accession>
<feature type="transmembrane region" description="Helical" evidence="7">
    <location>
        <begin position="176"/>
        <end position="196"/>
    </location>
</feature>
<dbReference type="GO" id="GO:0005886">
    <property type="term" value="C:plasma membrane"/>
    <property type="evidence" value="ECO:0007669"/>
    <property type="project" value="UniProtKB-SubCell"/>
</dbReference>
<feature type="transmembrane region" description="Helical" evidence="7">
    <location>
        <begin position="69"/>
        <end position="88"/>
    </location>
</feature>
<feature type="domain" description="EamA" evidence="8">
    <location>
        <begin position="147"/>
        <end position="279"/>
    </location>
</feature>
<name>A0A069RFX3_PEPLI</name>
<feature type="transmembrane region" description="Helical" evidence="7">
    <location>
        <begin position="9"/>
        <end position="29"/>
    </location>
</feature>
<keyword evidence="3" id="KW-1003">Cell membrane</keyword>
<evidence type="ECO:0000256" key="7">
    <source>
        <dbReference type="SAM" id="Phobius"/>
    </source>
</evidence>
<evidence type="ECO:0000256" key="5">
    <source>
        <dbReference type="ARBA" id="ARBA00022989"/>
    </source>
</evidence>
<dbReference type="SUPFAM" id="SSF103481">
    <property type="entry name" value="Multidrug resistance efflux transporter EmrE"/>
    <property type="match status" value="2"/>
</dbReference>
<reference evidence="9 10" key="1">
    <citation type="submission" date="2014-03" db="EMBL/GenBank/DDBJ databases">
        <title>Genome sequence of Clostridium litorale W6, DSM 5388.</title>
        <authorList>
            <person name="Poehlein A."/>
            <person name="Jagirdar A."/>
            <person name="Khonsari B."/>
            <person name="Chibani C.M."/>
            <person name="Gutierrez Gutierrez D.A."/>
            <person name="Davydova E."/>
            <person name="Alghaithi H.S."/>
            <person name="Nair K.P."/>
            <person name="Dhamotharan K."/>
            <person name="Chandran L."/>
            <person name="G W."/>
            <person name="Daniel R."/>
        </authorList>
    </citation>
    <scope>NUCLEOTIDE SEQUENCE [LARGE SCALE GENOMIC DNA]</scope>
    <source>
        <strain evidence="9 10">W6</strain>
    </source>
</reference>
<dbReference type="AlphaFoldDB" id="A0A069RFX3"/>
<dbReference type="InterPro" id="IPR000620">
    <property type="entry name" value="EamA_dom"/>
</dbReference>
<keyword evidence="6 7" id="KW-0472">Membrane</keyword>
<keyword evidence="4 7" id="KW-0812">Transmembrane</keyword>
<feature type="transmembrane region" description="Helical" evidence="7">
    <location>
        <begin position="150"/>
        <end position="169"/>
    </location>
</feature>
<sequence length="302" mass="32714">MKKHVLADISLLIVTIIWGSTFVLCKIALQSMETFSFLAVRFFIASAILALIFWKNLSRLDKNTLKNGLIIGLIMFFAFATQTLGIYYTTPSKAGFITGFTVLLVPLISTLLFKKPPRKESLIGIVFAITGIVFLTMGSGGELSVSTGDIIVFVSTFGYALQIIAISHYSTFSDSINLSIIQIGVVAVLSAVFALIFENPQIPTGAPVWTSILLTAVLATAVAFTIQNTMQKHTTPTRAALIYLGEPVFSAMFSYMILGEVLSPKGVFGCALIFFGMIVSEVKMASLFKKPSKASGRFKKAS</sequence>
<dbReference type="STRING" id="1121324.CLIT_10c04200"/>
<keyword evidence="5 7" id="KW-1133">Transmembrane helix</keyword>
<keyword evidence="10" id="KW-1185">Reference proteome</keyword>